<comment type="catalytic activity">
    <reaction evidence="19">
        <text>L-alanyl-L-lysine(out) = L-alanyl-L-lysine(in)</text>
        <dbReference type="Rhea" id="RHEA:79415"/>
        <dbReference type="ChEBI" id="CHEBI:192470"/>
    </reaction>
</comment>
<keyword evidence="28" id="KW-1185">Reference proteome</keyword>
<feature type="transmembrane region" description="Helical" evidence="25">
    <location>
        <begin position="228"/>
        <end position="251"/>
    </location>
</feature>
<keyword evidence="4 25" id="KW-0812">Transmembrane</keyword>
<feature type="transmembrane region" description="Helical" evidence="25">
    <location>
        <begin position="357"/>
        <end position="377"/>
    </location>
</feature>
<dbReference type="Gene3D" id="1.20.1250.20">
    <property type="entry name" value="MFS general substrate transporter like domains"/>
    <property type="match status" value="2"/>
</dbReference>
<organism evidence="27 28">
    <name type="scientific">Allofrancisella guangzhouensis</name>
    <dbReference type="NCBI Taxonomy" id="594679"/>
    <lineage>
        <taxon>Bacteria</taxon>
        <taxon>Pseudomonadati</taxon>
        <taxon>Pseudomonadota</taxon>
        <taxon>Gammaproteobacteria</taxon>
        <taxon>Thiotrichales</taxon>
        <taxon>Francisellaceae</taxon>
        <taxon>Allofrancisella</taxon>
    </lineage>
</organism>
<sequence length="422" mass="46266">MRTESHLPNRKLLMIVAWIICLIATLNYSYDFFIRAAPGVMSHSLADAFNINSAKIGWLSSAYFISYTIMQIPAGVIIDKYNRKIVIGVATGLCVLGNYLFSATNYYEVAFTGRILMGVGSAFGFIGAAKMAAMWLPQRFFSTFISFTTIVGILGGLVTDTVLSTLVENLGWKQGNNVFTYLGIVLFILIIAFIKDNPKHVKRFSHINESSFKQATLRLLSILTNIRFWIASAVGATMFMPINVLGSLWGVSFIQTKLGVPEVTASHINSFLFIGAAVGFGIFGIIAAYTTRFRLMLIISLSSLAILTSILMYIPLDRNTFILLYFLLGTMIGPQAITFTIAKIISPPGTSGSSTACVNIVNNLIPIILLPAIGYILSKHGSMIPDSNLYDITSYQHAFITILVPTVACLPVAMFLPKRIKI</sequence>
<evidence type="ECO:0000256" key="14">
    <source>
        <dbReference type="ARBA" id="ARBA00044898"/>
    </source>
</evidence>
<comment type="catalytic activity">
    <reaction evidence="11">
        <text>L-alpha-aminoacyl-L-histidine(out) = L-alpha-aminoacyl-L-histidine(in)</text>
        <dbReference type="Rhea" id="RHEA:79375"/>
        <dbReference type="ChEBI" id="CHEBI:229967"/>
    </reaction>
</comment>
<evidence type="ECO:0000256" key="13">
    <source>
        <dbReference type="ARBA" id="ARBA00044893"/>
    </source>
</evidence>
<feature type="transmembrane region" description="Helical" evidence="25">
    <location>
        <begin position="85"/>
        <end position="103"/>
    </location>
</feature>
<evidence type="ECO:0000256" key="24">
    <source>
        <dbReference type="ARBA" id="ARBA00046376"/>
    </source>
</evidence>
<protein>
    <recommendedName>
        <fullName evidence="21">Lysosomal dipeptide transporter MFSD1</fullName>
    </recommendedName>
    <alternativeName>
        <fullName evidence="22">Major facilitator superfamily domain-containing protein 1</fullName>
    </alternativeName>
</protein>
<dbReference type="KEGG" id="fgu:SD28_00460"/>
<comment type="catalytic activity">
    <reaction evidence="14">
        <text>L-aspartyl-L-lysine(out) = L-aspartyl-L-lysine(in)</text>
        <dbReference type="Rhea" id="RHEA:79411"/>
        <dbReference type="ChEBI" id="CHEBI:229953"/>
    </reaction>
</comment>
<evidence type="ECO:0000256" key="11">
    <source>
        <dbReference type="ARBA" id="ARBA00044884"/>
    </source>
</evidence>
<accession>A0A0A8E7V7</accession>
<dbReference type="EMBL" id="CP010427">
    <property type="protein sequence ID" value="AJC48241.1"/>
    <property type="molecule type" value="Genomic_DNA"/>
</dbReference>
<evidence type="ECO:0000256" key="5">
    <source>
        <dbReference type="ARBA" id="ARBA00022989"/>
    </source>
</evidence>
<feature type="transmembrane region" description="Helical" evidence="25">
    <location>
        <begin position="56"/>
        <end position="78"/>
    </location>
</feature>
<dbReference type="STRING" id="594679.SD28_00460"/>
<dbReference type="PANTHER" id="PTHR23512:SF3">
    <property type="entry name" value="MAJOR FACILITATOR SUPERFAMILY DOMAIN-CONTAINING PROTEIN 1"/>
    <property type="match status" value="1"/>
</dbReference>
<keyword evidence="6 25" id="KW-0472">Membrane</keyword>
<comment type="catalytic activity">
    <reaction evidence="16">
        <text>L-lysyl-L-lysine(out) = L-lysyl-L-lysine(in)</text>
        <dbReference type="Rhea" id="RHEA:79403"/>
        <dbReference type="ChEBI" id="CHEBI:229956"/>
    </reaction>
</comment>
<comment type="catalytic activity">
    <reaction evidence="20">
        <text>L-lysyl-glycine(out) = L-lysyl-glycine(in)</text>
        <dbReference type="Rhea" id="RHEA:79407"/>
        <dbReference type="ChEBI" id="CHEBI:191202"/>
    </reaction>
</comment>
<evidence type="ECO:0000256" key="2">
    <source>
        <dbReference type="ARBA" id="ARBA00008335"/>
    </source>
</evidence>
<evidence type="ECO:0000256" key="1">
    <source>
        <dbReference type="ARBA" id="ARBA00004155"/>
    </source>
</evidence>
<dbReference type="InterPro" id="IPR020846">
    <property type="entry name" value="MFS_dom"/>
</dbReference>
<feature type="transmembrane region" description="Helical" evidence="25">
    <location>
        <begin position="296"/>
        <end position="316"/>
    </location>
</feature>
<feature type="transmembrane region" description="Helical" evidence="25">
    <location>
        <begin position="271"/>
        <end position="289"/>
    </location>
</feature>
<gene>
    <name evidence="27" type="ORF">SD28_00460</name>
</gene>
<proteinExistence type="inferred from homology"/>
<keyword evidence="3" id="KW-0813">Transport</keyword>
<comment type="catalytic activity">
    <reaction evidence="10">
        <text>L-alpha-aminoacyl-L-arginine(out) = L-alpha-aminoacyl-L-arginine(in)</text>
        <dbReference type="Rhea" id="RHEA:79367"/>
        <dbReference type="ChEBI" id="CHEBI:229968"/>
    </reaction>
</comment>
<dbReference type="RefSeq" id="WP_039123024.1">
    <property type="nucleotide sequence ID" value="NZ_CP010427.1"/>
</dbReference>
<dbReference type="InterPro" id="IPR011701">
    <property type="entry name" value="MFS"/>
</dbReference>
<dbReference type="OrthoDB" id="5620971at2"/>
<dbReference type="AlphaFoldDB" id="A0A0A8E7V7"/>
<comment type="catalytic activity">
    <reaction evidence="18">
        <text>L-histidyl-L-alpha-amino acid(out) = L-histidyl-L-alpha-amino acid(in)</text>
        <dbReference type="Rhea" id="RHEA:79379"/>
        <dbReference type="ChEBI" id="CHEBI:229964"/>
    </reaction>
</comment>
<comment type="catalytic activity">
    <reaction evidence="17">
        <text>L-arginyl-glycine(out) = L-arginyl-glycine(in)</text>
        <dbReference type="Rhea" id="RHEA:79391"/>
        <dbReference type="ChEBI" id="CHEBI:229955"/>
    </reaction>
</comment>
<evidence type="ECO:0000256" key="10">
    <source>
        <dbReference type="ARBA" id="ARBA00044881"/>
    </source>
</evidence>
<comment type="subcellular location">
    <subcellularLocation>
        <location evidence="1">Lysosome membrane</location>
        <topology evidence="1">Multi-pass membrane protein</topology>
    </subcellularLocation>
</comment>
<comment type="catalytic activity">
    <reaction evidence="13">
        <text>L-alpha-aminoacyl-L-lysine(out) = L-alpha-aminoacyl-L-lysine(in)</text>
        <dbReference type="Rhea" id="RHEA:79383"/>
        <dbReference type="ChEBI" id="CHEBI:229966"/>
    </reaction>
</comment>
<evidence type="ECO:0000256" key="22">
    <source>
        <dbReference type="ARBA" id="ARBA00045018"/>
    </source>
</evidence>
<evidence type="ECO:0000256" key="3">
    <source>
        <dbReference type="ARBA" id="ARBA00022448"/>
    </source>
</evidence>
<comment type="function">
    <text evidence="23">Lysosomal dipeptide uniporter that selectively exports lysine, arginine or histidine-containing dipeptides with a net positive charge from the lysosome lumen into the cytosol. Could play a role in a specific type of protein O-glycosylation indirectly regulating macrophages migration and tissue invasion. Also essential for liver homeostasis.</text>
</comment>
<feature type="transmembrane region" description="Helical" evidence="25">
    <location>
        <begin position="140"/>
        <end position="158"/>
    </location>
</feature>
<evidence type="ECO:0000256" key="25">
    <source>
        <dbReference type="SAM" id="Phobius"/>
    </source>
</evidence>
<evidence type="ECO:0000259" key="26">
    <source>
        <dbReference type="PROSITE" id="PS50850"/>
    </source>
</evidence>
<evidence type="ECO:0000256" key="18">
    <source>
        <dbReference type="ARBA" id="ARBA00044912"/>
    </source>
</evidence>
<dbReference type="Pfam" id="PF07690">
    <property type="entry name" value="MFS_1"/>
    <property type="match status" value="1"/>
</dbReference>
<dbReference type="InterPro" id="IPR036259">
    <property type="entry name" value="MFS_trans_sf"/>
</dbReference>
<comment type="subunit">
    <text evidence="24">Homodimer. Interacts with lysosomal protein GLMP (via lumenal domain); the interaction starts while both proteins are still in the endoplasmic reticulum and is required for stabilization of MFSD1 in lysosomes but has no direct effect on its targeting to lysosomes or transporter activity.</text>
</comment>
<dbReference type="GO" id="GO:0022857">
    <property type="term" value="F:transmembrane transporter activity"/>
    <property type="evidence" value="ECO:0007669"/>
    <property type="project" value="InterPro"/>
</dbReference>
<evidence type="ECO:0000256" key="15">
    <source>
        <dbReference type="ARBA" id="ARBA00044899"/>
    </source>
</evidence>
<evidence type="ECO:0000256" key="19">
    <source>
        <dbReference type="ARBA" id="ARBA00044919"/>
    </source>
</evidence>
<comment type="catalytic activity">
    <reaction evidence="15">
        <text>L-arginyl-L-alpha-amino acid(out) = L-arginyl-L-alpha-amino acid(in)</text>
        <dbReference type="Rhea" id="RHEA:79371"/>
        <dbReference type="ChEBI" id="CHEBI:84315"/>
    </reaction>
</comment>
<dbReference type="HOGENOM" id="CLU_001265_62_1_6"/>
<evidence type="ECO:0000256" key="8">
    <source>
        <dbReference type="ARBA" id="ARBA00044876"/>
    </source>
</evidence>
<name>A0A0A8E7V7_9GAMM</name>
<feature type="transmembrane region" description="Helical" evidence="25">
    <location>
        <begin position="397"/>
        <end position="416"/>
    </location>
</feature>
<reference evidence="27 28" key="1">
    <citation type="submission" date="2014-12" db="EMBL/GenBank/DDBJ databases">
        <title>Complete genome sequence of Francisella guanzhouensis strain 08HL01032 isolated from air-conditioning system in China.</title>
        <authorList>
            <person name="Svensson D."/>
            <person name="Ohrman C."/>
            <person name="Backman S."/>
            <person name="Karlsson E."/>
            <person name="Nilsson E."/>
            <person name="Bystrom M."/>
            <person name="Larkeryd A."/>
            <person name="Stenberg P."/>
            <person name="Scholtz H.C."/>
            <person name="Forsman M."/>
            <person name="Sjodin A."/>
        </authorList>
    </citation>
    <scope>NUCLEOTIDE SEQUENCE [LARGE SCALE GENOMIC DNA]</scope>
    <source>
        <strain evidence="27 28">08HL01032</strain>
    </source>
</reference>
<evidence type="ECO:0000256" key="20">
    <source>
        <dbReference type="ARBA" id="ARBA00044924"/>
    </source>
</evidence>
<evidence type="ECO:0000256" key="23">
    <source>
        <dbReference type="ARBA" id="ARBA00045709"/>
    </source>
</evidence>
<feature type="transmembrane region" description="Helical" evidence="25">
    <location>
        <begin position="109"/>
        <end position="128"/>
    </location>
</feature>
<comment type="catalytic activity">
    <reaction evidence="8">
        <text>L-lysyl-L-alanine(out) = L-lysyl-L-alanine(in)</text>
        <dbReference type="Rhea" id="RHEA:79399"/>
        <dbReference type="ChEBI" id="CHEBI:229954"/>
    </reaction>
</comment>
<feature type="transmembrane region" description="Helical" evidence="25">
    <location>
        <begin position="12"/>
        <end position="30"/>
    </location>
</feature>
<dbReference type="SUPFAM" id="SSF103473">
    <property type="entry name" value="MFS general substrate transporter"/>
    <property type="match status" value="1"/>
</dbReference>
<evidence type="ECO:0000256" key="6">
    <source>
        <dbReference type="ARBA" id="ARBA00023136"/>
    </source>
</evidence>
<dbReference type="Proteomes" id="UP000031104">
    <property type="component" value="Chromosome"/>
</dbReference>
<evidence type="ECO:0000313" key="27">
    <source>
        <dbReference type="EMBL" id="AJC48241.1"/>
    </source>
</evidence>
<comment type="catalytic activity">
    <reaction evidence="9">
        <text>L-histidyl-glycine(out) = L-histidyl-glycine(in)</text>
        <dbReference type="Rhea" id="RHEA:79395"/>
        <dbReference type="ChEBI" id="CHEBI:229957"/>
    </reaction>
</comment>
<comment type="catalytic activity">
    <reaction evidence="12">
        <text>L-lysyl-L-alpha-amino acid(out) = L-lysyl-L-alpha-amino acid(in)</text>
        <dbReference type="Rhea" id="RHEA:79387"/>
        <dbReference type="ChEBI" id="CHEBI:229965"/>
    </reaction>
</comment>
<evidence type="ECO:0000256" key="21">
    <source>
        <dbReference type="ARBA" id="ARBA00044985"/>
    </source>
</evidence>
<keyword evidence="7" id="KW-0458">Lysosome</keyword>
<evidence type="ECO:0000256" key="12">
    <source>
        <dbReference type="ARBA" id="ARBA00044891"/>
    </source>
</evidence>
<evidence type="ECO:0000313" key="28">
    <source>
        <dbReference type="Proteomes" id="UP000031104"/>
    </source>
</evidence>
<feature type="domain" description="Major facilitator superfamily (MFS) profile" evidence="26">
    <location>
        <begin position="17"/>
        <end position="421"/>
    </location>
</feature>
<keyword evidence="5 25" id="KW-1133">Transmembrane helix</keyword>
<dbReference type="GO" id="GO:0005765">
    <property type="term" value="C:lysosomal membrane"/>
    <property type="evidence" value="ECO:0007669"/>
    <property type="project" value="UniProtKB-SubCell"/>
</dbReference>
<evidence type="ECO:0000256" key="7">
    <source>
        <dbReference type="ARBA" id="ARBA00023228"/>
    </source>
</evidence>
<dbReference type="InterPro" id="IPR052187">
    <property type="entry name" value="MFSD1"/>
</dbReference>
<evidence type="ECO:0000256" key="4">
    <source>
        <dbReference type="ARBA" id="ARBA00022692"/>
    </source>
</evidence>
<evidence type="ECO:0000256" key="16">
    <source>
        <dbReference type="ARBA" id="ARBA00044900"/>
    </source>
</evidence>
<comment type="similarity">
    <text evidence="2">Belongs to the major facilitator superfamily.</text>
</comment>
<dbReference type="PANTHER" id="PTHR23512">
    <property type="entry name" value="MAJOR FACILITATOR SUPERFAMILY DOMAIN-CONTAINING PROTEIN 1"/>
    <property type="match status" value="1"/>
</dbReference>
<evidence type="ECO:0000256" key="9">
    <source>
        <dbReference type="ARBA" id="ARBA00044878"/>
    </source>
</evidence>
<evidence type="ECO:0000256" key="17">
    <source>
        <dbReference type="ARBA" id="ARBA00044903"/>
    </source>
</evidence>
<feature type="transmembrane region" description="Helical" evidence="25">
    <location>
        <begin position="178"/>
        <end position="194"/>
    </location>
</feature>
<dbReference type="PROSITE" id="PS50850">
    <property type="entry name" value="MFS"/>
    <property type="match status" value="1"/>
</dbReference>
<feature type="transmembrane region" description="Helical" evidence="25">
    <location>
        <begin position="322"/>
        <end position="345"/>
    </location>
</feature>